<dbReference type="AlphaFoldDB" id="M2LTA1"/>
<proteinExistence type="predicted"/>
<keyword evidence="3" id="KW-1185">Reference proteome</keyword>
<evidence type="ECO:0000313" key="2">
    <source>
        <dbReference type="EMBL" id="EMC97757.1"/>
    </source>
</evidence>
<protein>
    <submittedName>
        <fullName evidence="2">Uncharacterized protein</fullName>
    </submittedName>
</protein>
<dbReference type="KEGG" id="bcom:BAUCODRAFT_403078"/>
<dbReference type="HOGENOM" id="CLU_1034346_0_0_1"/>
<feature type="region of interest" description="Disordered" evidence="1">
    <location>
        <begin position="215"/>
        <end position="269"/>
    </location>
</feature>
<feature type="region of interest" description="Disordered" evidence="1">
    <location>
        <begin position="59"/>
        <end position="132"/>
    </location>
</feature>
<dbReference type="Proteomes" id="UP000011761">
    <property type="component" value="Unassembled WGS sequence"/>
</dbReference>
<sequence length="269" mass="29880">MRFPQANQALTPHGYQLQTSHADYTVGPQVDHAQFTYRGRSPQDQYNQAPQGHHDHQYLRGVHAQPPPFPSATSASLQPGQPTPPTVARLREQLSSSPAGYVAGPQHASPLSDHDQGSSAFTPPPSRGTSLPSTVARRLKDEPAGLNKPTEPHPLLGSYLKQDRGLLAHFAKSTQVNQPRKQTDTCLVQCGVPLDRQCEVKEVYYMGTIKKWKGKRERTRGSLRLGQRQSPQRAGFHKRQDPFRGPPAPGEILRRREVSSYVEQPGPMR</sequence>
<dbReference type="EMBL" id="KB445553">
    <property type="protein sequence ID" value="EMC97757.1"/>
    <property type="molecule type" value="Genomic_DNA"/>
</dbReference>
<accession>M2LTA1</accession>
<evidence type="ECO:0000256" key="1">
    <source>
        <dbReference type="SAM" id="MobiDB-lite"/>
    </source>
</evidence>
<reference evidence="2 3" key="1">
    <citation type="journal article" date="2012" name="PLoS Pathog.">
        <title>Diverse lifestyles and strategies of plant pathogenesis encoded in the genomes of eighteen Dothideomycetes fungi.</title>
        <authorList>
            <person name="Ohm R.A."/>
            <person name="Feau N."/>
            <person name="Henrissat B."/>
            <person name="Schoch C.L."/>
            <person name="Horwitz B.A."/>
            <person name="Barry K.W."/>
            <person name="Condon B.J."/>
            <person name="Copeland A.C."/>
            <person name="Dhillon B."/>
            <person name="Glaser F."/>
            <person name="Hesse C.N."/>
            <person name="Kosti I."/>
            <person name="LaButti K."/>
            <person name="Lindquist E.A."/>
            <person name="Lucas S."/>
            <person name="Salamov A.A."/>
            <person name="Bradshaw R.E."/>
            <person name="Ciuffetti L."/>
            <person name="Hamelin R.C."/>
            <person name="Kema G.H.J."/>
            <person name="Lawrence C."/>
            <person name="Scott J.A."/>
            <person name="Spatafora J.W."/>
            <person name="Turgeon B.G."/>
            <person name="de Wit P.J.G.M."/>
            <person name="Zhong S."/>
            <person name="Goodwin S.B."/>
            <person name="Grigoriev I.V."/>
        </authorList>
    </citation>
    <scope>NUCLEOTIDE SEQUENCE [LARGE SCALE GENOMIC DNA]</scope>
    <source>
        <strain evidence="2 3">UAMH 10762</strain>
    </source>
</reference>
<feature type="compositionally biased region" description="Polar residues" evidence="1">
    <location>
        <begin position="71"/>
        <end position="80"/>
    </location>
</feature>
<dbReference type="RefSeq" id="XP_007674720.1">
    <property type="nucleotide sequence ID" value="XM_007676530.1"/>
</dbReference>
<gene>
    <name evidence="2" type="ORF">BAUCODRAFT_403078</name>
</gene>
<organism evidence="2 3">
    <name type="scientific">Baudoinia panamericana (strain UAMH 10762)</name>
    <name type="common">Angels' share fungus</name>
    <name type="synonym">Baudoinia compniacensis (strain UAMH 10762)</name>
    <dbReference type="NCBI Taxonomy" id="717646"/>
    <lineage>
        <taxon>Eukaryota</taxon>
        <taxon>Fungi</taxon>
        <taxon>Dikarya</taxon>
        <taxon>Ascomycota</taxon>
        <taxon>Pezizomycotina</taxon>
        <taxon>Dothideomycetes</taxon>
        <taxon>Dothideomycetidae</taxon>
        <taxon>Mycosphaerellales</taxon>
        <taxon>Teratosphaeriaceae</taxon>
        <taxon>Baudoinia</taxon>
    </lineage>
</organism>
<dbReference type="GeneID" id="19113967"/>
<evidence type="ECO:0000313" key="3">
    <source>
        <dbReference type="Proteomes" id="UP000011761"/>
    </source>
</evidence>
<feature type="compositionally biased region" description="Polar residues" evidence="1">
    <location>
        <begin position="117"/>
        <end position="132"/>
    </location>
</feature>
<name>M2LTA1_BAUPA</name>